<dbReference type="EMBL" id="BGZK01001089">
    <property type="protein sequence ID" value="GBP70882.1"/>
    <property type="molecule type" value="Genomic_DNA"/>
</dbReference>
<sequence>MFTLRKNHIRPLSTFLRNRVLCFTEATNESLLWLPVTVSTVPDLLDRQRVDSHRRPWKLAKSKGVTSALPASWARIGYLIEGEWRDWRGAVPPEFSLIGRNVTAEAVTSRLHSCCGRSSAPERTGCCRDAEYEIYGSDGRCVLSPRCVKERMNIRATREQMITAAHELAKHQSSHKCDVSLLAEYDIYRKGEWATGTFMG</sequence>
<proteinExistence type="predicted"/>
<reference evidence="1 2" key="1">
    <citation type="journal article" date="2019" name="Commun. Biol.">
        <title>The bagworm genome reveals a unique fibroin gene that provides high tensile strength.</title>
        <authorList>
            <person name="Kono N."/>
            <person name="Nakamura H."/>
            <person name="Ohtoshi R."/>
            <person name="Tomita M."/>
            <person name="Numata K."/>
            <person name="Arakawa K."/>
        </authorList>
    </citation>
    <scope>NUCLEOTIDE SEQUENCE [LARGE SCALE GENOMIC DNA]</scope>
</reference>
<gene>
    <name evidence="1" type="ORF">EVAR_55235_1</name>
</gene>
<dbReference type="AlphaFoldDB" id="A0A4C1Y7T3"/>
<dbReference type="Proteomes" id="UP000299102">
    <property type="component" value="Unassembled WGS sequence"/>
</dbReference>
<organism evidence="1 2">
    <name type="scientific">Eumeta variegata</name>
    <name type="common">Bagworm moth</name>
    <name type="synonym">Eumeta japonica</name>
    <dbReference type="NCBI Taxonomy" id="151549"/>
    <lineage>
        <taxon>Eukaryota</taxon>
        <taxon>Metazoa</taxon>
        <taxon>Ecdysozoa</taxon>
        <taxon>Arthropoda</taxon>
        <taxon>Hexapoda</taxon>
        <taxon>Insecta</taxon>
        <taxon>Pterygota</taxon>
        <taxon>Neoptera</taxon>
        <taxon>Endopterygota</taxon>
        <taxon>Lepidoptera</taxon>
        <taxon>Glossata</taxon>
        <taxon>Ditrysia</taxon>
        <taxon>Tineoidea</taxon>
        <taxon>Psychidae</taxon>
        <taxon>Oiketicinae</taxon>
        <taxon>Eumeta</taxon>
    </lineage>
</organism>
<keyword evidence="2" id="KW-1185">Reference proteome</keyword>
<evidence type="ECO:0000313" key="2">
    <source>
        <dbReference type="Proteomes" id="UP000299102"/>
    </source>
</evidence>
<protein>
    <submittedName>
        <fullName evidence="1">Uncharacterized protein</fullName>
    </submittedName>
</protein>
<name>A0A4C1Y7T3_EUMVA</name>
<accession>A0A4C1Y7T3</accession>
<evidence type="ECO:0000313" key="1">
    <source>
        <dbReference type="EMBL" id="GBP70882.1"/>
    </source>
</evidence>
<comment type="caution">
    <text evidence="1">The sequence shown here is derived from an EMBL/GenBank/DDBJ whole genome shotgun (WGS) entry which is preliminary data.</text>
</comment>